<organism evidence="2 3">
    <name type="scientific">Corynebacterium rouxii</name>
    <dbReference type="NCBI Taxonomy" id="2719119"/>
    <lineage>
        <taxon>Bacteria</taxon>
        <taxon>Bacillati</taxon>
        <taxon>Actinomycetota</taxon>
        <taxon>Actinomycetes</taxon>
        <taxon>Mycobacteriales</taxon>
        <taxon>Corynebacteriaceae</taxon>
        <taxon>Corynebacterium</taxon>
    </lineage>
</organism>
<dbReference type="GO" id="GO:0006508">
    <property type="term" value="P:proteolysis"/>
    <property type="evidence" value="ECO:0007669"/>
    <property type="project" value="InterPro"/>
</dbReference>
<reference evidence="2 3" key="1">
    <citation type="submission" date="2019-11" db="EMBL/GenBank/DDBJ databases">
        <authorList>
            <person name="Brisse S."/>
        </authorList>
    </citation>
    <scope>NUCLEOTIDE SEQUENCE [LARGE SCALE GENOMIC DNA]</scope>
    <source>
        <strain evidence="2">FRC0190</strain>
    </source>
</reference>
<dbReference type="AlphaFoldDB" id="A0A6I8MIK0"/>
<dbReference type="RefSeq" id="WP_155873931.1">
    <property type="nucleotide sequence ID" value="NZ_LR738855.1"/>
</dbReference>
<dbReference type="InterPro" id="IPR009003">
    <property type="entry name" value="Peptidase_S1_PA"/>
</dbReference>
<protein>
    <recommendedName>
        <fullName evidence="1">Peptidase S1 domain-containing protein</fullName>
    </recommendedName>
</protein>
<dbReference type="InterPro" id="IPR043504">
    <property type="entry name" value="Peptidase_S1_PA_chymotrypsin"/>
</dbReference>
<dbReference type="KEGG" id="crf:FRC0190_01936"/>
<name>A0A6I8MIK0_9CORY</name>
<evidence type="ECO:0000259" key="1">
    <source>
        <dbReference type="Pfam" id="PF00089"/>
    </source>
</evidence>
<evidence type="ECO:0000313" key="3">
    <source>
        <dbReference type="Proteomes" id="UP000423525"/>
    </source>
</evidence>
<dbReference type="EMBL" id="LR738855">
    <property type="protein sequence ID" value="VZH86003.1"/>
    <property type="molecule type" value="Genomic_DNA"/>
</dbReference>
<accession>A0A6I8MIK0</accession>
<evidence type="ECO:0000313" key="2">
    <source>
        <dbReference type="EMBL" id="VZH86003.1"/>
    </source>
</evidence>
<dbReference type="SUPFAM" id="SSF50494">
    <property type="entry name" value="Trypsin-like serine proteases"/>
    <property type="match status" value="1"/>
</dbReference>
<dbReference type="Gene3D" id="2.40.10.10">
    <property type="entry name" value="Trypsin-like serine proteases"/>
    <property type="match status" value="1"/>
</dbReference>
<dbReference type="GO" id="GO:0004252">
    <property type="term" value="F:serine-type endopeptidase activity"/>
    <property type="evidence" value="ECO:0007669"/>
    <property type="project" value="InterPro"/>
</dbReference>
<proteinExistence type="predicted"/>
<gene>
    <name evidence="2" type="ORF">FRC0190_01936</name>
</gene>
<dbReference type="Pfam" id="PF00089">
    <property type="entry name" value="Trypsin"/>
    <property type="match status" value="1"/>
</dbReference>
<dbReference type="Proteomes" id="UP000423525">
    <property type="component" value="Chromosome"/>
</dbReference>
<feature type="domain" description="Peptidase S1" evidence="1">
    <location>
        <begin position="75"/>
        <end position="235"/>
    </location>
</feature>
<dbReference type="InterPro" id="IPR001254">
    <property type="entry name" value="Trypsin_dom"/>
</dbReference>
<sequence>MFSIKKMALGVSIFITLGGTVFISSATGVIAAEESQPWDELYPQASSTTPVHDDRVARIEIKKIPNDKTEQQTVLACTANHLGSGLWITAKHCLTSTEEKREIIQSDGDRATIKKVHFAEEGVDLAILETDNPAISSDFFTLPEENPNSSDVLTLIGFAAVHSYASEAQVSVTEGVQDNYVLWQKYKQSFKTVSVTDSRTCSGDSGGAVYSRNKIVGIHSAGPLNKECEGKQGSVMLHTAIFPSREWIERIIHHLDKDLEHSNGKNIAPFSSMSSTNLSLSM</sequence>